<dbReference type="InterPro" id="IPR005950">
    <property type="entry name" value="ModA"/>
</dbReference>
<feature type="binding site" evidence="6">
    <location>
        <position position="191"/>
    </location>
    <ligand>
        <name>molybdate</name>
        <dbReference type="ChEBI" id="CHEBI:36264"/>
    </ligand>
</feature>
<evidence type="ECO:0000256" key="2">
    <source>
        <dbReference type="ARBA" id="ARBA00022505"/>
    </source>
</evidence>
<comment type="subunit">
    <text evidence="5">The complex is composed of two ATP-binding proteins (ModC), two transmembrane proteins (ModB) and a solute-binding protein (ModA).</text>
</comment>
<dbReference type="RefSeq" id="WP_176626134.1">
    <property type="nucleotide sequence ID" value="NZ_JABXXQ010000453.1"/>
</dbReference>
<dbReference type="SUPFAM" id="SSF53850">
    <property type="entry name" value="Periplasmic binding protein-like II"/>
    <property type="match status" value="1"/>
</dbReference>
<comment type="similarity">
    <text evidence="1">Belongs to the bacterial solute-binding protein ModA family.</text>
</comment>
<sequence length="257" mass="26773">MKRLVHAAMLAMVGLLAAVPGARAQTVLAAASLTDALNRLGHDWVAQGHPAPTLVYGSSGALARQIAQGAPADIFISADVKWADSLDHDNHLVPGSRTAPLGNALVLIASGAATTQLQPDITAETPIAQMLGSGRLAIGQPQGVPAGIYAKQALTALHQWDSLADHLAPAADVRSVLREVSTKEAPLGIVYATDAKAAKDVRVVGTFPEASHDPIIYPFALVRHDGTDPAAARALLAFLTGPHARDVYRSYGFTILN</sequence>
<dbReference type="EMBL" id="JABXXQ010000453">
    <property type="protein sequence ID" value="NVN31673.1"/>
    <property type="molecule type" value="Genomic_DNA"/>
</dbReference>
<evidence type="ECO:0000256" key="5">
    <source>
        <dbReference type="ARBA" id="ARBA00062515"/>
    </source>
</evidence>
<protein>
    <submittedName>
        <fullName evidence="9">Molybdate ABC transporter substrate-binding protein</fullName>
    </submittedName>
    <submittedName>
        <fullName evidence="8">Molybdate transport system substrate-binding protein</fullName>
    </submittedName>
</protein>
<evidence type="ECO:0000256" key="6">
    <source>
        <dbReference type="PIRSR" id="PIRSR004846-1"/>
    </source>
</evidence>
<dbReference type="GO" id="GO:0015689">
    <property type="term" value="P:molybdate ion transport"/>
    <property type="evidence" value="ECO:0007669"/>
    <property type="project" value="InterPro"/>
</dbReference>
<dbReference type="Gene3D" id="3.40.190.10">
    <property type="entry name" value="Periplasmic binding protein-like II"/>
    <property type="match status" value="2"/>
</dbReference>
<dbReference type="Proteomes" id="UP000557688">
    <property type="component" value="Unassembled WGS sequence"/>
</dbReference>
<dbReference type="GO" id="GO:0046872">
    <property type="term" value="F:metal ion binding"/>
    <property type="evidence" value="ECO:0007669"/>
    <property type="project" value="UniProtKB-KW"/>
</dbReference>
<evidence type="ECO:0000256" key="1">
    <source>
        <dbReference type="ARBA" id="ARBA00009175"/>
    </source>
</evidence>
<evidence type="ECO:0000313" key="9">
    <source>
        <dbReference type="EMBL" id="NVN31673.1"/>
    </source>
</evidence>
<organism evidence="8 10">
    <name type="scientific">Endobacter medicaginis</name>
    <dbReference type="NCBI Taxonomy" id="1181271"/>
    <lineage>
        <taxon>Bacteria</taxon>
        <taxon>Pseudomonadati</taxon>
        <taxon>Pseudomonadota</taxon>
        <taxon>Alphaproteobacteria</taxon>
        <taxon>Acetobacterales</taxon>
        <taxon>Acetobacteraceae</taxon>
        <taxon>Endobacter</taxon>
    </lineage>
</organism>
<dbReference type="Pfam" id="PF13531">
    <property type="entry name" value="SBP_bac_11"/>
    <property type="match status" value="1"/>
</dbReference>
<dbReference type="PANTHER" id="PTHR30632:SF17">
    <property type="entry name" value="MOLYBDATE-BINDING PROTEIN MODA"/>
    <property type="match status" value="1"/>
</dbReference>
<dbReference type="GO" id="GO:1901359">
    <property type="term" value="F:tungstate binding"/>
    <property type="evidence" value="ECO:0007669"/>
    <property type="project" value="UniProtKB-ARBA"/>
</dbReference>
<evidence type="ECO:0000256" key="3">
    <source>
        <dbReference type="ARBA" id="ARBA00022723"/>
    </source>
</evidence>
<feature type="binding site" evidence="6">
    <location>
        <position position="146"/>
    </location>
    <ligand>
        <name>molybdate</name>
        <dbReference type="ChEBI" id="CHEBI:36264"/>
    </ligand>
</feature>
<feature type="binding site" evidence="6">
    <location>
        <position position="173"/>
    </location>
    <ligand>
        <name>molybdate</name>
        <dbReference type="ChEBI" id="CHEBI:36264"/>
    </ligand>
</feature>
<proteinExistence type="inferred from homology"/>
<dbReference type="AlphaFoldDB" id="A0A839V2E7"/>
<gene>
    <name evidence="9" type="primary">modA</name>
    <name evidence="8" type="ORF">FHR90_002892</name>
    <name evidence="9" type="ORF">HUK83_15195</name>
</gene>
<dbReference type="NCBIfam" id="TIGR01256">
    <property type="entry name" value="modA"/>
    <property type="match status" value="1"/>
</dbReference>
<comment type="caution">
    <text evidence="8">The sequence shown here is derived from an EMBL/GenBank/DDBJ whole genome shotgun (WGS) entry which is preliminary data.</text>
</comment>
<reference evidence="8 10" key="2">
    <citation type="submission" date="2020-08" db="EMBL/GenBank/DDBJ databases">
        <title>Genomic Encyclopedia of Type Strains, Phase III (KMG-III): the genomes of soil and plant-associated and newly described type strains.</title>
        <authorList>
            <person name="Whitman W."/>
        </authorList>
    </citation>
    <scope>NUCLEOTIDE SEQUENCE [LARGE SCALE GENOMIC DNA]</scope>
    <source>
        <strain evidence="8 10">CECT 8088</strain>
    </source>
</reference>
<keyword evidence="3 6" id="KW-0479">Metal-binding</keyword>
<feature type="signal peptide" evidence="7">
    <location>
        <begin position="1"/>
        <end position="24"/>
    </location>
</feature>
<evidence type="ECO:0000313" key="8">
    <source>
        <dbReference type="EMBL" id="MBB3175045.1"/>
    </source>
</evidence>
<keyword evidence="10" id="KW-1185">Reference proteome</keyword>
<keyword evidence="2 6" id="KW-0500">Molybdenum</keyword>
<feature type="binding site" evidence="6">
    <location>
        <position position="32"/>
    </location>
    <ligand>
        <name>molybdate</name>
        <dbReference type="ChEBI" id="CHEBI:36264"/>
    </ligand>
</feature>
<evidence type="ECO:0000256" key="4">
    <source>
        <dbReference type="ARBA" id="ARBA00022729"/>
    </source>
</evidence>
<reference evidence="9 11" key="1">
    <citation type="submission" date="2020-06" db="EMBL/GenBank/DDBJ databases">
        <title>Description of novel acetic acid bacteria.</title>
        <authorList>
            <person name="Sombolestani A."/>
        </authorList>
    </citation>
    <scope>NUCLEOTIDE SEQUENCE [LARGE SCALE GENOMIC DNA]</scope>
    <source>
        <strain evidence="9 11">LMG 26838</strain>
    </source>
</reference>
<evidence type="ECO:0000313" key="10">
    <source>
        <dbReference type="Proteomes" id="UP000557688"/>
    </source>
</evidence>
<dbReference type="PIRSF" id="PIRSF004846">
    <property type="entry name" value="ModA"/>
    <property type="match status" value="1"/>
</dbReference>
<evidence type="ECO:0000313" key="11">
    <source>
        <dbReference type="Proteomes" id="UP000565205"/>
    </source>
</evidence>
<name>A0A839V2E7_9PROT</name>
<dbReference type="EMBL" id="JACHXV010000016">
    <property type="protein sequence ID" value="MBB3175045.1"/>
    <property type="molecule type" value="Genomic_DNA"/>
</dbReference>
<dbReference type="FunFam" id="3.40.190.10:FF:000035">
    <property type="entry name" value="Molybdate ABC transporter substrate-binding protein"/>
    <property type="match status" value="1"/>
</dbReference>
<feature type="chain" id="PRO_5036418324" evidence="7">
    <location>
        <begin position="25"/>
        <end position="257"/>
    </location>
</feature>
<keyword evidence="4 7" id="KW-0732">Signal</keyword>
<dbReference type="InterPro" id="IPR050682">
    <property type="entry name" value="ModA/WtpA"/>
</dbReference>
<accession>A0A839V2E7</accession>
<dbReference type="GO" id="GO:0030973">
    <property type="term" value="F:molybdate ion binding"/>
    <property type="evidence" value="ECO:0007669"/>
    <property type="project" value="TreeGrafter"/>
</dbReference>
<evidence type="ECO:0000256" key="7">
    <source>
        <dbReference type="SAM" id="SignalP"/>
    </source>
</evidence>
<dbReference type="PANTHER" id="PTHR30632">
    <property type="entry name" value="MOLYBDATE-BINDING PERIPLASMIC PROTEIN"/>
    <property type="match status" value="1"/>
</dbReference>
<dbReference type="Proteomes" id="UP000565205">
    <property type="component" value="Unassembled WGS sequence"/>
</dbReference>
<feature type="binding site" evidence="6">
    <location>
        <position position="59"/>
    </location>
    <ligand>
        <name>molybdate</name>
        <dbReference type="ChEBI" id="CHEBI:36264"/>
    </ligand>
</feature>
<dbReference type="GO" id="GO:0030288">
    <property type="term" value="C:outer membrane-bounded periplasmic space"/>
    <property type="evidence" value="ECO:0007669"/>
    <property type="project" value="TreeGrafter"/>
</dbReference>